<dbReference type="RefSeq" id="WP_179793087.1">
    <property type="nucleotide sequence ID" value="NZ_BAABHP010000004.1"/>
</dbReference>
<evidence type="ECO:0000313" key="2">
    <source>
        <dbReference type="EMBL" id="NYD35216.1"/>
    </source>
</evidence>
<feature type="transmembrane region" description="Helical" evidence="1">
    <location>
        <begin position="95"/>
        <end position="115"/>
    </location>
</feature>
<dbReference type="EMBL" id="JACCBN010000001">
    <property type="protein sequence ID" value="NYD35216.1"/>
    <property type="molecule type" value="Genomic_DNA"/>
</dbReference>
<keyword evidence="1" id="KW-0472">Membrane</keyword>
<protein>
    <recommendedName>
        <fullName evidence="4">Rhomboid family protein</fullName>
    </recommendedName>
</protein>
<keyword evidence="1" id="KW-0812">Transmembrane</keyword>
<feature type="transmembrane region" description="Helical" evidence="1">
    <location>
        <begin position="63"/>
        <end position="83"/>
    </location>
</feature>
<dbReference type="AlphaFoldDB" id="A0A7Y9DTI3"/>
<feature type="transmembrane region" description="Helical" evidence="1">
    <location>
        <begin position="178"/>
        <end position="196"/>
    </location>
</feature>
<evidence type="ECO:0000256" key="1">
    <source>
        <dbReference type="SAM" id="Phobius"/>
    </source>
</evidence>
<name>A0A7Y9DTI3_9PSEU</name>
<keyword evidence="1" id="KW-1133">Transmembrane helix</keyword>
<keyword evidence="3" id="KW-1185">Reference proteome</keyword>
<dbReference type="Pfam" id="PF20401">
    <property type="entry name" value="Rhomboid_2"/>
    <property type="match status" value="1"/>
</dbReference>
<comment type="caution">
    <text evidence="2">The sequence shown here is derived from an EMBL/GenBank/DDBJ whole genome shotgun (WGS) entry which is preliminary data.</text>
</comment>
<organism evidence="2 3">
    <name type="scientific">Actinomycetospora corticicola</name>
    <dbReference type="NCBI Taxonomy" id="663602"/>
    <lineage>
        <taxon>Bacteria</taxon>
        <taxon>Bacillati</taxon>
        <taxon>Actinomycetota</taxon>
        <taxon>Actinomycetes</taxon>
        <taxon>Pseudonocardiales</taxon>
        <taxon>Pseudonocardiaceae</taxon>
        <taxon>Actinomycetospora</taxon>
    </lineage>
</organism>
<evidence type="ECO:0008006" key="4">
    <source>
        <dbReference type="Google" id="ProtNLM"/>
    </source>
</evidence>
<evidence type="ECO:0000313" key="3">
    <source>
        <dbReference type="Proteomes" id="UP000535890"/>
    </source>
</evidence>
<sequence>MSYVRRGPWTCGFLVVLLVAHAWFTFSPAADGAVAWLSTNLENLARHPVGSLVGSAVVTDGPLLDPGLLITLWLGIGVALWWIEAHRGAGRAATVFLGGHVGATLLTAAVLVVALRSGRYPDDTRSAVDVGISYGAQAALAALVVALPRKAWAPWVLFVLGWPIADAEWFGLLPDFTTVGHLIAAAIGFVLAATLLRTPRPTS</sequence>
<gene>
    <name evidence="2" type="ORF">BJ983_001318</name>
</gene>
<feature type="transmembrane region" description="Helical" evidence="1">
    <location>
        <begin position="154"/>
        <end position="172"/>
    </location>
</feature>
<reference evidence="2 3" key="1">
    <citation type="submission" date="2020-07" db="EMBL/GenBank/DDBJ databases">
        <title>Sequencing the genomes of 1000 actinobacteria strains.</title>
        <authorList>
            <person name="Klenk H.-P."/>
        </authorList>
    </citation>
    <scope>NUCLEOTIDE SEQUENCE [LARGE SCALE GENOMIC DNA]</scope>
    <source>
        <strain evidence="2 3">DSM 45772</strain>
    </source>
</reference>
<proteinExistence type="predicted"/>
<dbReference type="Proteomes" id="UP000535890">
    <property type="component" value="Unassembled WGS sequence"/>
</dbReference>
<feature type="transmembrane region" description="Helical" evidence="1">
    <location>
        <begin position="127"/>
        <end position="147"/>
    </location>
</feature>
<accession>A0A7Y9DTI3</accession>
<dbReference type="InterPro" id="IPR046862">
    <property type="entry name" value="Rhomboid_2"/>
</dbReference>